<sequence length="153" mass="17557">MTPSLYTWVVRRASYNEEYTPGIERIGDETEESRQSLRVLECPSFFNPPLHYADHIESTRNSLQERLKEVEELEAKESSFRYSDFTVNEIDTEGNVIHLSHLTNLEAPAEIVTENGTKTQDTTSKDYTSEIEQFRSPAGPDDVQRLEALIKSN</sequence>
<evidence type="ECO:0000313" key="1">
    <source>
        <dbReference type="EMBL" id="KAK9949683.1"/>
    </source>
</evidence>
<comment type="caution">
    <text evidence="1">The sequence shown here is derived from an EMBL/GenBank/DDBJ whole genome shotgun (WGS) entry which is preliminary data.</text>
</comment>
<dbReference type="EMBL" id="JBEDUW010000001">
    <property type="protein sequence ID" value="KAK9949683.1"/>
    <property type="molecule type" value="Genomic_DNA"/>
</dbReference>
<name>A0AAW1YLW3_RUBAR</name>
<accession>A0AAW1YLW3</accession>
<evidence type="ECO:0000313" key="2">
    <source>
        <dbReference type="Proteomes" id="UP001457282"/>
    </source>
</evidence>
<proteinExistence type="predicted"/>
<keyword evidence="2" id="KW-1185">Reference proteome</keyword>
<dbReference type="Proteomes" id="UP001457282">
    <property type="component" value="Unassembled WGS sequence"/>
</dbReference>
<protein>
    <submittedName>
        <fullName evidence="1">Uncharacterized protein</fullName>
    </submittedName>
</protein>
<reference evidence="1 2" key="1">
    <citation type="journal article" date="2023" name="G3 (Bethesda)">
        <title>A chromosome-length genome assembly and annotation of blackberry (Rubus argutus, cv. 'Hillquist').</title>
        <authorList>
            <person name="Bruna T."/>
            <person name="Aryal R."/>
            <person name="Dudchenko O."/>
            <person name="Sargent D.J."/>
            <person name="Mead D."/>
            <person name="Buti M."/>
            <person name="Cavallini A."/>
            <person name="Hytonen T."/>
            <person name="Andres J."/>
            <person name="Pham M."/>
            <person name="Weisz D."/>
            <person name="Mascagni F."/>
            <person name="Usai G."/>
            <person name="Natali L."/>
            <person name="Bassil N."/>
            <person name="Fernandez G.E."/>
            <person name="Lomsadze A."/>
            <person name="Armour M."/>
            <person name="Olukolu B."/>
            <person name="Poorten T."/>
            <person name="Britton C."/>
            <person name="Davik J."/>
            <person name="Ashrafi H."/>
            <person name="Aiden E.L."/>
            <person name="Borodovsky M."/>
            <person name="Worthington M."/>
        </authorList>
    </citation>
    <scope>NUCLEOTIDE SEQUENCE [LARGE SCALE GENOMIC DNA]</scope>
    <source>
        <strain evidence="1">PI 553951</strain>
    </source>
</reference>
<organism evidence="1 2">
    <name type="scientific">Rubus argutus</name>
    <name type="common">Southern blackberry</name>
    <dbReference type="NCBI Taxonomy" id="59490"/>
    <lineage>
        <taxon>Eukaryota</taxon>
        <taxon>Viridiplantae</taxon>
        <taxon>Streptophyta</taxon>
        <taxon>Embryophyta</taxon>
        <taxon>Tracheophyta</taxon>
        <taxon>Spermatophyta</taxon>
        <taxon>Magnoliopsida</taxon>
        <taxon>eudicotyledons</taxon>
        <taxon>Gunneridae</taxon>
        <taxon>Pentapetalae</taxon>
        <taxon>rosids</taxon>
        <taxon>fabids</taxon>
        <taxon>Rosales</taxon>
        <taxon>Rosaceae</taxon>
        <taxon>Rosoideae</taxon>
        <taxon>Rosoideae incertae sedis</taxon>
        <taxon>Rubus</taxon>
    </lineage>
</organism>
<gene>
    <name evidence="1" type="ORF">M0R45_005200</name>
</gene>
<dbReference type="AlphaFoldDB" id="A0AAW1YLW3"/>